<evidence type="ECO:0000313" key="1">
    <source>
        <dbReference type="EMBL" id="EQB11275.1"/>
    </source>
</evidence>
<reference evidence="1 2" key="1">
    <citation type="journal article" date="2013" name="Genome Announc.">
        <title>Draft Genome Sequence of Sphingobium lactosutens Strain DS20T, Isolated from a Hexachlorocyclohexane Dumpsite.</title>
        <authorList>
            <person name="Kumar R."/>
            <person name="Dwivedi V."/>
            <person name="Negi V."/>
            <person name="Khurana J.P."/>
            <person name="Lal R."/>
        </authorList>
    </citation>
    <scope>NUCLEOTIDE SEQUENCE [LARGE SCALE GENOMIC DNA]</scope>
    <source>
        <strain evidence="1 2">DS20</strain>
    </source>
</reference>
<gene>
    <name evidence="1" type="ORF">RLDS_23005</name>
</gene>
<dbReference type="EMBL" id="ATDP01000107">
    <property type="protein sequence ID" value="EQB11275.1"/>
    <property type="molecule type" value="Genomic_DNA"/>
</dbReference>
<proteinExistence type="predicted"/>
<dbReference type="RefSeq" id="WP_021228060.1">
    <property type="nucleotide sequence ID" value="NZ_ATDP01000107.1"/>
</dbReference>
<comment type="caution">
    <text evidence="1">The sequence shown here is derived from an EMBL/GenBank/DDBJ whole genome shotgun (WGS) entry which is preliminary data.</text>
</comment>
<dbReference type="AlphaFoldDB" id="T0IHU6"/>
<dbReference type="eggNOG" id="COG2818">
    <property type="taxonomic scope" value="Bacteria"/>
</dbReference>
<protein>
    <submittedName>
        <fullName evidence="1">Uncharacterized protein</fullName>
    </submittedName>
</protein>
<dbReference type="PATRIC" id="fig|1331060.3.peg.4451"/>
<sequence>MLIARSDWKPLLEEIRNGLRDVSTVPTNQPHDAARHSANRAEFDKLLQWARDLRFNEEATDDEVWQSINVHPYFAFVSPPNSDSLDKARQYLSDYRELAQPGWIKSAQAQKYLNDPTAYSNTKKSKLPAIIAAATNLFNRQRLNNQRPLVDILVPKLHRSFSPDDLRAIHRKLKAELGYGPVTRFHLMMDLGLPVVKPDKMLIRTIVRLGLMTHSGDKLNRKPIPLRIDSEIASALGQDDAFTWELQDLLNDMSRETEIPMREIDLLFCKMGMDPSEEEGRPFTICDAKPNCKVCTAHRFCTYGQKHQPMKKAA</sequence>
<organism evidence="1 2">
    <name type="scientific">Sphingobium lactosutens DS20</name>
    <dbReference type="NCBI Taxonomy" id="1331060"/>
    <lineage>
        <taxon>Bacteria</taxon>
        <taxon>Pseudomonadati</taxon>
        <taxon>Pseudomonadota</taxon>
        <taxon>Alphaproteobacteria</taxon>
        <taxon>Sphingomonadales</taxon>
        <taxon>Sphingomonadaceae</taxon>
        <taxon>Sphingobium</taxon>
    </lineage>
</organism>
<dbReference type="OrthoDB" id="7477035at2"/>
<dbReference type="Proteomes" id="UP000015531">
    <property type="component" value="Unassembled WGS sequence"/>
</dbReference>
<accession>T0IHU6</accession>
<evidence type="ECO:0000313" key="2">
    <source>
        <dbReference type="Proteomes" id="UP000015531"/>
    </source>
</evidence>
<keyword evidence="2" id="KW-1185">Reference proteome</keyword>
<name>T0IHU6_9SPHN</name>